<dbReference type="RefSeq" id="WP_035725127.1">
    <property type="nucleotide sequence ID" value="NZ_BAVS01000026.1"/>
</dbReference>
<keyword evidence="1" id="KW-0472">Membrane</keyword>
<dbReference type="InterPro" id="IPR016975">
    <property type="entry name" value="Cell_wall_LiaF"/>
</dbReference>
<dbReference type="NCBIfam" id="NF040535">
    <property type="entry name" value="LiaF_C_term"/>
    <property type="match status" value="1"/>
</dbReference>
<accession>W4VMC2</accession>
<dbReference type="EMBL" id="BAVS01000026">
    <property type="protein sequence ID" value="GAE94530.1"/>
    <property type="molecule type" value="Genomic_DNA"/>
</dbReference>
<sequence>MSKKAGYDFWQLLLIIAGVFLLIEFIFLDVGLLFLTALGAFGLYIGKRSYQSTTGKTIFWGGGAFFVFIAIINTFAIRFFIFIIIIYFIWNWYQNKGKNNVSRYIDITEETIYEDRVIKNKWFGKYHTTEEAFAWQDLNIQSAVGDVVIDLNNTMLPREESVMIIRHLVGNISIIVPYDVEVTIDHAVVFGDIDVFDHQEKNSFNRTLQLQTKGYHSAPQRIKIYTQMLAGKLEVRRGG</sequence>
<protein>
    <submittedName>
        <fullName evidence="3">Transporter associated with VraSR</fullName>
    </submittedName>
</protein>
<dbReference type="InterPro" id="IPR047793">
    <property type="entry name" value="LiaF_C"/>
</dbReference>
<dbReference type="GO" id="GO:0016020">
    <property type="term" value="C:membrane"/>
    <property type="evidence" value="ECO:0007669"/>
    <property type="project" value="InterPro"/>
</dbReference>
<proteinExistence type="predicted"/>
<feature type="transmembrane region" description="Helical" evidence="1">
    <location>
        <begin position="65"/>
        <end position="90"/>
    </location>
</feature>
<dbReference type="STRING" id="1298598.JCM21714_3692"/>
<dbReference type="InterPro" id="IPR024425">
    <property type="entry name" value="LiaF-like_C"/>
</dbReference>
<keyword evidence="1" id="KW-1133">Transmembrane helix</keyword>
<name>W4VMC2_9BACI</name>
<evidence type="ECO:0000313" key="4">
    <source>
        <dbReference type="Proteomes" id="UP000019102"/>
    </source>
</evidence>
<evidence type="ECO:0000259" key="2">
    <source>
        <dbReference type="Pfam" id="PF09922"/>
    </source>
</evidence>
<organism evidence="3 4">
    <name type="scientific">Gracilibacillus boraciitolerans JCM 21714</name>
    <dbReference type="NCBI Taxonomy" id="1298598"/>
    <lineage>
        <taxon>Bacteria</taxon>
        <taxon>Bacillati</taxon>
        <taxon>Bacillota</taxon>
        <taxon>Bacilli</taxon>
        <taxon>Bacillales</taxon>
        <taxon>Bacillaceae</taxon>
        <taxon>Gracilibacillus</taxon>
    </lineage>
</organism>
<comment type="caution">
    <text evidence="3">The sequence shown here is derived from an EMBL/GenBank/DDBJ whole genome shotgun (WGS) entry which is preliminary data.</text>
</comment>
<gene>
    <name evidence="3" type="ORF">JCM21714_3692</name>
</gene>
<feature type="transmembrane region" description="Helical" evidence="1">
    <location>
        <begin position="12"/>
        <end position="45"/>
    </location>
</feature>
<dbReference type="PIRSF" id="PIRSF031509">
    <property type="entry name" value="Cell_wall_LiaF/YvqF"/>
    <property type="match status" value="1"/>
</dbReference>
<dbReference type="AlphaFoldDB" id="W4VMC2"/>
<keyword evidence="4" id="KW-1185">Reference proteome</keyword>
<dbReference type="Proteomes" id="UP000019102">
    <property type="component" value="Unassembled WGS sequence"/>
</dbReference>
<dbReference type="eggNOG" id="COG4758">
    <property type="taxonomic scope" value="Bacteria"/>
</dbReference>
<evidence type="ECO:0000313" key="3">
    <source>
        <dbReference type="EMBL" id="GAE94530.1"/>
    </source>
</evidence>
<evidence type="ECO:0000256" key="1">
    <source>
        <dbReference type="SAM" id="Phobius"/>
    </source>
</evidence>
<reference evidence="3 4" key="1">
    <citation type="journal article" date="2014" name="Genome Announc.">
        <title>Draft Genome Sequence of the Boron-Tolerant and Moderately Halotolerant Bacterium Gracilibacillus boraciitolerans JCM 21714T.</title>
        <authorList>
            <person name="Ahmed I."/>
            <person name="Oshima K."/>
            <person name="Suda W."/>
            <person name="Kitamura K."/>
            <person name="Iida T."/>
            <person name="Ohmori Y."/>
            <person name="Fujiwara T."/>
            <person name="Hattori M."/>
            <person name="Ohkuma M."/>
        </authorList>
    </citation>
    <scope>NUCLEOTIDE SEQUENCE [LARGE SCALE GENOMIC DNA]</scope>
    <source>
        <strain evidence="3 4">JCM 21714</strain>
    </source>
</reference>
<dbReference type="Pfam" id="PF09922">
    <property type="entry name" value="LiaF-like_C"/>
    <property type="match status" value="1"/>
</dbReference>
<feature type="domain" description="Cell wall-active antibiotics response LiaF-like C-terminal" evidence="2">
    <location>
        <begin position="122"/>
        <end position="235"/>
    </location>
</feature>
<keyword evidence="1" id="KW-0812">Transmembrane</keyword>
<dbReference type="OrthoDB" id="2351415at2"/>